<name>A0AAV5QFE0_9ASCO</name>
<feature type="region of interest" description="Disordered" evidence="1">
    <location>
        <begin position="338"/>
        <end position="387"/>
    </location>
</feature>
<feature type="compositionally biased region" description="Low complexity" evidence="1">
    <location>
        <begin position="723"/>
        <end position="736"/>
    </location>
</feature>
<feature type="region of interest" description="Disordered" evidence="1">
    <location>
        <begin position="244"/>
        <end position="290"/>
    </location>
</feature>
<feature type="compositionally biased region" description="Polar residues" evidence="1">
    <location>
        <begin position="810"/>
        <end position="823"/>
    </location>
</feature>
<feature type="compositionally biased region" description="Basic and acidic residues" evidence="1">
    <location>
        <begin position="608"/>
        <end position="617"/>
    </location>
</feature>
<evidence type="ECO:0000313" key="3">
    <source>
        <dbReference type="Proteomes" id="UP001360560"/>
    </source>
</evidence>
<evidence type="ECO:0000313" key="2">
    <source>
        <dbReference type="EMBL" id="GMM33462.1"/>
    </source>
</evidence>
<keyword evidence="3" id="KW-1185">Reference proteome</keyword>
<feature type="compositionally biased region" description="Polar residues" evidence="1">
    <location>
        <begin position="737"/>
        <end position="764"/>
    </location>
</feature>
<dbReference type="Proteomes" id="UP001360560">
    <property type="component" value="Unassembled WGS sequence"/>
</dbReference>
<dbReference type="EMBL" id="BTFZ01000001">
    <property type="protein sequence ID" value="GMM33462.1"/>
    <property type="molecule type" value="Genomic_DNA"/>
</dbReference>
<protein>
    <submittedName>
        <fullName evidence="2">Nba1 protein</fullName>
    </submittedName>
</protein>
<feature type="compositionally biased region" description="Basic and acidic residues" evidence="1">
    <location>
        <begin position="684"/>
        <end position="707"/>
    </location>
</feature>
<feature type="compositionally biased region" description="Polar residues" evidence="1">
    <location>
        <begin position="564"/>
        <end position="575"/>
    </location>
</feature>
<dbReference type="AlphaFoldDB" id="A0AAV5QFE0"/>
<feature type="region of interest" description="Disordered" evidence="1">
    <location>
        <begin position="416"/>
        <end position="459"/>
    </location>
</feature>
<feature type="compositionally biased region" description="Low complexity" evidence="1">
    <location>
        <begin position="798"/>
        <end position="808"/>
    </location>
</feature>
<feature type="region of interest" description="Disordered" evidence="1">
    <location>
        <begin position="564"/>
        <end position="823"/>
    </location>
</feature>
<sequence length="1003" mass="110091">MSNQNHSSHQYKSSDEGSQRYSYMSNISAYSGVVSDAIPITYHNKDIRIAQGDSFHTPSPSPTIESQGQVSQSAMPKSLDSFPPHLPFLRLKKSPPNTASSANSSSSPLRNSFGLQYNTTENLEEDIPLSSPPKDITTVSNYESSVDSNDAEDIINSRIHFENNSLGNVGTTNNNVVSDLIHEQDHPIASFNGSIIAGSTEPEHLNSLTSHSTDHSFQVHANPNGIIKDASDRMPGSFVFNTHPTVSNTGPAPDRSVPHMVGQKPKSRPQSVDYHQSNVPTKNVTMGSSNPGIPSNYYSMRNSLFGQGAYNNSFRAGETPSSSKEAMGNRKSFLNTKQLSIDVNSKNPISSDDQVKSPGSRHSRSSSIHNEAELKSPTSVASFGNEGSEASNIRSTIILAPPGANPDELLIPPRSPIRPMPSDFSEPSSVNLHNYDLGDKKPSPIEKDDSFDSHSDENFTSMENTNKSLLPTFGSDFDEISFTSLDNKTLLNTLRNSDLRSVNGDHSIIRPSEDVASVRAPASETSTRNLNFELRPPSDNNMISQDLDLTDDEQITSLINEMKLRNSTQNPYSPKSRNHKSFSMFGNSTFVPHESSSESSPQPMAIPERSETVKLRDISFSSAHMESAPSVREKISDENNMESVKTARSSSTLKKKSEETIYDSRTTPKDSAPEVKHAAASGDIGHDPLSEFSKDSLDYHHQRYKSDEDNDLEDRKTSRRASRSSIRTSSRKSSVSMINSNQRKPSVGSTITLNTRNNSIQSESPLLVKKRDSNSQITTSRPLPSPPSVTTLNDTTSRKTSVSSSRTTTLKKPSSDNLQATRPITEYSSIQDLTAEVEKELVQRKANEATVSSNNSEKENVETEILENENEDYIDIGSASFDQGGKQTAAEVSSEEANKARSFLHNGKVKSKPKSSSSSSSKRKNKTKPLDYKAVSRMLEATEGTVIGSEFRDLALPSQEKRLLERIVDSLSRLTADMISDPERYDEGIRRLSKALKALEGFD</sequence>
<dbReference type="GeneID" id="90071441"/>
<feature type="region of interest" description="Disordered" evidence="1">
    <location>
        <begin position="51"/>
        <end position="113"/>
    </location>
</feature>
<gene>
    <name evidence="2" type="ORF">DASC09_007870</name>
</gene>
<comment type="caution">
    <text evidence="2">The sequence shown here is derived from an EMBL/GenBank/DDBJ whole genome shotgun (WGS) entry which is preliminary data.</text>
</comment>
<feature type="compositionally biased region" description="Polar residues" evidence="1">
    <location>
        <begin position="774"/>
        <end position="794"/>
    </location>
</feature>
<feature type="compositionally biased region" description="Basic and acidic residues" evidence="1">
    <location>
        <begin position="666"/>
        <end position="677"/>
    </location>
</feature>
<organism evidence="2 3">
    <name type="scientific">Saccharomycopsis crataegensis</name>
    <dbReference type="NCBI Taxonomy" id="43959"/>
    <lineage>
        <taxon>Eukaryota</taxon>
        <taxon>Fungi</taxon>
        <taxon>Dikarya</taxon>
        <taxon>Ascomycota</taxon>
        <taxon>Saccharomycotina</taxon>
        <taxon>Saccharomycetes</taxon>
        <taxon>Saccharomycopsidaceae</taxon>
        <taxon>Saccharomycopsis</taxon>
    </lineage>
</organism>
<feature type="compositionally biased region" description="Polar residues" evidence="1">
    <location>
        <begin position="268"/>
        <end position="290"/>
    </location>
</feature>
<proteinExistence type="predicted"/>
<feature type="region of interest" description="Disordered" evidence="1">
    <location>
        <begin position="876"/>
        <end position="933"/>
    </location>
</feature>
<dbReference type="RefSeq" id="XP_064850462.1">
    <property type="nucleotide sequence ID" value="XM_064994390.1"/>
</dbReference>
<evidence type="ECO:0000256" key="1">
    <source>
        <dbReference type="SAM" id="MobiDB-lite"/>
    </source>
</evidence>
<feature type="compositionally biased region" description="Polar residues" evidence="1">
    <location>
        <begin position="338"/>
        <end position="352"/>
    </location>
</feature>
<accession>A0AAV5QFE0</accession>
<feature type="compositionally biased region" description="Polar residues" evidence="1">
    <location>
        <begin position="54"/>
        <end position="75"/>
    </location>
</feature>
<reference evidence="2 3" key="1">
    <citation type="journal article" date="2023" name="Elife">
        <title>Identification of key yeast species and microbe-microbe interactions impacting larval growth of Drosophila in the wild.</title>
        <authorList>
            <person name="Mure A."/>
            <person name="Sugiura Y."/>
            <person name="Maeda R."/>
            <person name="Honda K."/>
            <person name="Sakurai N."/>
            <person name="Takahashi Y."/>
            <person name="Watada M."/>
            <person name="Katoh T."/>
            <person name="Gotoh A."/>
            <person name="Gotoh Y."/>
            <person name="Taniguchi I."/>
            <person name="Nakamura K."/>
            <person name="Hayashi T."/>
            <person name="Katayama T."/>
            <person name="Uemura T."/>
            <person name="Hattori Y."/>
        </authorList>
    </citation>
    <scope>NUCLEOTIDE SEQUENCE [LARGE SCALE GENOMIC DNA]</scope>
    <source>
        <strain evidence="2 3">SC-9</strain>
    </source>
</reference>
<feature type="compositionally biased region" description="Basic and acidic residues" evidence="1">
    <location>
        <begin position="436"/>
        <end position="457"/>
    </location>
</feature>
<feature type="compositionally biased region" description="Low complexity" evidence="1">
    <location>
        <begin position="94"/>
        <end position="112"/>
    </location>
</feature>